<gene>
    <name evidence="3" type="ORF">GCM10009083_08550</name>
</gene>
<keyword evidence="4" id="KW-1185">Reference proteome</keyword>
<dbReference type="EMBL" id="BMNN01000001">
    <property type="protein sequence ID" value="GGI94276.1"/>
    <property type="molecule type" value="Genomic_DNA"/>
</dbReference>
<protein>
    <recommendedName>
        <fullName evidence="2">DUF306 domain-containing protein</fullName>
    </recommendedName>
</protein>
<evidence type="ECO:0000256" key="1">
    <source>
        <dbReference type="SAM" id="SignalP"/>
    </source>
</evidence>
<feature type="chain" id="PRO_5045637878" description="DUF306 domain-containing protein" evidence="1">
    <location>
        <begin position="22"/>
        <end position="150"/>
    </location>
</feature>
<feature type="domain" description="DUF306" evidence="2">
    <location>
        <begin position="33"/>
        <end position="146"/>
    </location>
</feature>
<dbReference type="Proteomes" id="UP000633263">
    <property type="component" value="Unassembled WGS sequence"/>
</dbReference>
<comment type="caution">
    <text evidence="3">The sequence shown here is derived from an EMBL/GenBank/DDBJ whole genome shotgun (WGS) entry which is preliminary data.</text>
</comment>
<dbReference type="InterPro" id="IPR038670">
    <property type="entry name" value="HslJ-like_sf"/>
</dbReference>
<dbReference type="Pfam" id="PF03724">
    <property type="entry name" value="META"/>
    <property type="match status" value="1"/>
</dbReference>
<name>A0ABQ2CMH6_9GAMM</name>
<dbReference type="Gene3D" id="2.40.128.270">
    <property type="match status" value="1"/>
</dbReference>
<feature type="signal peptide" evidence="1">
    <location>
        <begin position="1"/>
        <end position="21"/>
    </location>
</feature>
<dbReference type="PANTHER" id="PTHR35535">
    <property type="entry name" value="HEAT SHOCK PROTEIN HSLJ"/>
    <property type="match status" value="1"/>
</dbReference>
<sequence>MSNFISGRLLPASMILALALAGCGSTQTVSLSTLTQHDWSLAEATDADGHPDASLQGGDRAPIQLSFQADRLGVSNSCNGMGGDYQLKEDRLEVGNLMQTMMACESELMARESAIKARLQQPLKIQYDPKKVRLTLINDAGIMVFKPSGE</sequence>
<proteinExistence type="predicted"/>
<dbReference type="RefSeq" id="WP_188635324.1">
    <property type="nucleotide sequence ID" value="NZ_BMNN01000001.1"/>
</dbReference>
<reference evidence="4" key="1">
    <citation type="journal article" date="2019" name="Int. J. Syst. Evol. Microbiol.">
        <title>The Global Catalogue of Microorganisms (GCM) 10K type strain sequencing project: providing services to taxonomists for standard genome sequencing and annotation.</title>
        <authorList>
            <consortium name="The Broad Institute Genomics Platform"/>
            <consortium name="The Broad Institute Genome Sequencing Center for Infectious Disease"/>
            <person name="Wu L."/>
            <person name="Ma J."/>
        </authorList>
    </citation>
    <scope>NUCLEOTIDE SEQUENCE [LARGE SCALE GENOMIC DNA]</scope>
    <source>
        <strain evidence="4">JCM 11590</strain>
    </source>
</reference>
<organism evidence="3 4">
    <name type="scientific">Halopseudomonas pertucinogena</name>
    <dbReference type="NCBI Taxonomy" id="86175"/>
    <lineage>
        <taxon>Bacteria</taxon>
        <taxon>Pseudomonadati</taxon>
        <taxon>Pseudomonadota</taxon>
        <taxon>Gammaproteobacteria</taxon>
        <taxon>Pseudomonadales</taxon>
        <taxon>Pseudomonadaceae</taxon>
        <taxon>Halopseudomonas</taxon>
    </lineage>
</organism>
<dbReference type="InterPro" id="IPR005184">
    <property type="entry name" value="DUF306_Meta_HslJ"/>
</dbReference>
<evidence type="ECO:0000313" key="4">
    <source>
        <dbReference type="Proteomes" id="UP000633263"/>
    </source>
</evidence>
<accession>A0ABQ2CMH6</accession>
<keyword evidence="1" id="KW-0732">Signal</keyword>
<dbReference type="InterPro" id="IPR053147">
    <property type="entry name" value="Hsp_HslJ-like"/>
</dbReference>
<evidence type="ECO:0000313" key="3">
    <source>
        <dbReference type="EMBL" id="GGI94276.1"/>
    </source>
</evidence>
<dbReference type="PANTHER" id="PTHR35535:SF1">
    <property type="entry name" value="HEAT SHOCK PROTEIN HSLJ"/>
    <property type="match status" value="1"/>
</dbReference>
<evidence type="ECO:0000259" key="2">
    <source>
        <dbReference type="Pfam" id="PF03724"/>
    </source>
</evidence>